<feature type="compositionally biased region" description="Basic residues" evidence="1">
    <location>
        <begin position="89"/>
        <end position="98"/>
    </location>
</feature>
<dbReference type="EMBL" id="HBUE01308296">
    <property type="protein sequence ID" value="CAG6582195.1"/>
    <property type="molecule type" value="Transcribed_RNA"/>
</dbReference>
<feature type="region of interest" description="Disordered" evidence="1">
    <location>
        <begin position="1"/>
        <end position="66"/>
    </location>
</feature>
<reference evidence="2" key="1">
    <citation type="submission" date="2021-05" db="EMBL/GenBank/DDBJ databases">
        <authorList>
            <person name="Alioto T."/>
            <person name="Alioto T."/>
            <person name="Gomez Garrido J."/>
        </authorList>
    </citation>
    <scope>NUCLEOTIDE SEQUENCE</scope>
</reference>
<feature type="region of interest" description="Disordered" evidence="1">
    <location>
        <begin position="89"/>
        <end position="116"/>
    </location>
</feature>
<evidence type="ECO:0000313" key="2">
    <source>
        <dbReference type="EMBL" id="CAG6582195.1"/>
    </source>
</evidence>
<dbReference type="EMBL" id="HBUE01202108">
    <property type="protein sequence ID" value="CAG6530369.1"/>
    <property type="molecule type" value="Transcribed_RNA"/>
</dbReference>
<feature type="compositionally biased region" description="Basic and acidic residues" evidence="1">
    <location>
        <begin position="17"/>
        <end position="45"/>
    </location>
</feature>
<protein>
    <submittedName>
        <fullName evidence="2">(northern house mosquito) hypothetical protein</fullName>
    </submittedName>
</protein>
<dbReference type="EMBL" id="HBUE01308298">
    <property type="protein sequence ID" value="CAG6582199.1"/>
    <property type="molecule type" value="Transcribed_RNA"/>
</dbReference>
<organism evidence="2">
    <name type="scientific">Culex pipiens</name>
    <name type="common">House mosquito</name>
    <dbReference type="NCBI Taxonomy" id="7175"/>
    <lineage>
        <taxon>Eukaryota</taxon>
        <taxon>Metazoa</taxon>
        <taxon>Ecdysozoa</taxon>
        <taxon>Arthropoda</taxon>
        <taxon>Hexapoda</taxon>
        <taxon>Insecta</taxon>
        <taxon>Pterygota</taxon>
        <taxon>Neoptera</taxon>
        <taxon>Endopterygota</taxon>
        <taxon>Diptera</taxon>
        <taxon>Nematocera</taxon>
        <taxon>Culicoidea</taxon>
        <taxon>Culicidae</taxon>
        <taxon>Culicinae</taxon>
        <taxon>Culicini</taxon>
        <taxon>Culex</taxon>
        <taxon>Culex</taxon>
    </lineage>
</organism>
<dbReference type="EMBL" id="HBUE01202110">
    <property type="protein sequence ID" value="CAG6530373.1"/>
    <property type="molecule type" value="Transcribed_RNA"/>
</dbReference>
<evidence type="ECO:0000256" key="1">
    <source>
        <dbReference type="SAM" id="MobiDB-lite"/>
    </source>
</evidence>
<sequence length="136" mass="15757">MRDANRILSSAAAPALQHERTAGHRHRDGLVDRQRPQFGHPDRFVRFRSHHGPLGPQTGPPRRDRAPLQWVDLSRDRLVALLHPGWTSRRRYFRRPDRRPRPGSPGRDRRTATSWTADRCPVRVLLDGHPTGVRPR</sequence>
<name>A0A8D8K149_CULPI</name>
<accession>A0A8D8K149</accession>
<proteinExistence type="predicted"/>
<dbReference type="AlphaFoldDB" id="A0A8D8K149"/>